<dbReference type="InterPro" id="IPR016039">
    <property type="entry name" value="Thiolase-like"/>
</dbReference>
<evidence type="ECO:0000256" key="1">
    <source>
        <dbReference type="ARBA" id="ARBA00022450"/>
    </source>
</evidence>
<dbReference type="Pfam" id="PF14765">
    <property type="entry name" value="PS-DH"/>
    <property type="match status" value="1"/>
</dbReference>
<dbReference type="Pfam" id="PF00550">
    <property type="entry name" value="PP-binding"/>
    <property type="match status" value="1"/>
</dbReference>
<dbReference type="VEuPathDB" id="FungiDB:CH63R_01782"/>
<evidence type="ECO:0000313" key="14">
    <source>
        <dbReference type="Proteomes" id="UP000092177"/>
    </source>
</evidence>
<feature type="region of interest" description="N-terminal hotdog fold" evidence="8">
    <location>
        <begin position="1006"/>
        <end position="1142"/>
    </location>
</feature>
<dbReference type="InterPro" id="IPR020806">
    <property type="entry name" value="PKS_PP-bd"/>
</dbReference>
<dbReference type="Pfam" id="PF02801">
    <property type="entry name" value="Ketoacyl-synt_C"/>
    <property type="match status" value="1"/>
</dbReference>
<dbReference type="Gene3D" id="3.30.70.3290">
    <property type="match status" value="1"/>
</dbReference>
<dbReference type="SUPFAM" id="SSF47336">
    <property type="entry name" value="ACP-like"/>
    <property type="match status" value="1"/>
</dbReference>
<dbReference type="GO" id="GO:0016491">
    <property type="term" value="F:oxidoreductase activity"/>
    <property type="evidence" value="ECO:0007669"/>
    <property type="project" value="UniProtKB-KW"/>
</dbReference>
<keyword evidence="5" id="KW-0560">Oxidoreductase</keyword>
<dbReference type="InterPro" id="IPR056501">
    <property type="entry name" value="NAD-bd_HRPKS_sdrA"/>
</dbReference>
<feature type="active site" description="Proton donor; for dehydratase activity" evidence="8">
    <location>
        <position position="1225"/>
    </location>
</feature>
<dbReference type="Pfam" id="PF21089">
    <property type="entry name" value="PKS_DH_N"/>
    <property type="match status" value="1"/>
</dbReference>
<dbReference type="GO" id="GO:0004315">
    <property type="term" value="F:3-oxoacyl-[acyl-carrier-protein] synthase activity"/>
    <property type="evidence" value="ECO:0007669"/>
    <property type="project" value="InterPro"/>
</dbReference>
<dbReference type="Pfam" id="PF08659">
    <property type="entry name" value="KR"/>
    <property type="match status" value="1"/>
</dbReference>
<evidence type="ECO:0000259" key="11">
    <source>
        <dbReference type="PROSITE" id="PS52004"/>
    </source>
</evidence>
<dbReference type="GeneID" id="28860864"/>
<dbReference type="InterPro" id="IPR050091">
    <property type="entry name" value="PKS_NRPS_Biosynth_Enz"/>
</dbReference>
<dbReference type="SUPFAM" id="SSF50129">
    <property type="entry name" value="GroES-like"/>
    <property type="match status" value="1"/>
</dbReference>
<dbReference type="SUPFAM" id="SSF55048">
    <property type="entry name" value="Probable ACP-binding domain of malonyl-CoA ACP transacylase"/>
    <property type="match status" value="1"/>
</dbReference>
<dbReference type="InterPro" id="IPR049551">
    <property type="entry name" value="PKS_DH_C"/>
</dbReference>
<evidence type="ECO:0000256" key="2">
    <source>
        <dbReference type="ARBA" id="ARBA00022553"/>
    </source>
</evidence>
<dbReference type="SUPFAM" id="SSF52151">
    <property type="entry name" value="FabD/lysophospholipase-like"/>
    <property type="match status" value="1"/>
</dbReference>
<dbReference type="InterPro" id="IPR020841">
    <property type="entry name" value="PKS_Beta-ketoAc_synthase_dom"/>
</dbReference>
<dbReference type="Pfam" id="PF00698">
    <property type="entry name" value="Acyl_transf_1"/>
    <property type="match status" value="1"/>
</dbReference>
<dbReference type="GO" id="GO:0006633">
    <property type="term" value="P:fatty acid biosynthetic process"/>
    <property type="evidence" value="ECO:0007669"/>
    <property type="project" value="InterPro"/>
</dbReference>
<dbReference type="InterPro" id="IPR001227">
    <property type="entry name" value="Ac_transferase_dom_sf"/>
</dbReference>
<feature type="compositionally biased region" description="Low complexity" evidence="9">
    <location>
        <begin position="2547"/>
        <end position="2562"/>
    </location>
</feature>
<comment type="caution">
    <text evidence="13">The sequence shown here is derived from an EMBL/GenBank/DDBJ whole genome shotgun (WGS) entry which is preliminary data.</text>
</comment>
<keyword evidence="3" id="KW-0808">Transferase</keyword>
<dbReference type="InterPro" id="IPR013217">
    <property type="entry name" value="Methyltransf_12"/>
</dbReference>
<reference evidence="14" key="1">
    <citation type="journal article" date="2017" name="BMC Genomics">
        <title>Gapless genome assembly of Colletotrichum higginsianum reveals chromosome structure and association of transposable elements with secondary metabolite gene clusters.</title>
        <authorList>
            <person name="Dallery J.-F."/>
            <person name="Lapalu N."/>
            <person name="Zampounis A."/>
            <person name="Pigne S."/>
            <person name="Luyten I."/>
            <person name="Amselem J."/>
            <person name="Wittenberg A.H.J."/>
            <person name="Zhou S."/>
            <person name="de Queiroz M.V."/>
            <person name="Robin G.P."/>
            <person name="Auger A."/>
            <person name="Hainaut M."/>
            <person name="Henrissat B."/>
            <person name="Kim K.-T."/>
            <person name="Lee Y.-H."/>
            <person name="Lespinet O."/>
            <person name="Schwartz D.C."/>
            <person name="Thon M.R."/>
            <person name="O'Connell R.J."/>
        </authorList>
    </citation>
    <scope>NUCLEOTIDE SEQUENCE [LARGE SCALE GENOMIC DNA]</scope>
    <source>
        <strain evidence="14">IMI 349063</strain>
    </source>
</reference>
<organism evidence="13 14">
    <name type="scientific">Colletotrichum higginsianum (strain IMI 349063)</name>
    <name type="common">Crucifer anthracnose fungus</name>
    <dbReference type="NCBI Taxonomy" id="759273"/>
    <lineage>
        <taxon>Eukaryota</taxon>
        <taxon>Fungi</taxon>
        <taxon>Dikarya</taxon>
        <taxon>Ascomycota</taxon>
        <taxon>Pezizomycotina</taxon>
        <taxon>Sordariomycetes</taxon>
        <taxon>Hypocreomycetidae</taxon>
        <taxon>Glomerellales</taxon>
        <taxon>Glomerellaceae</taxon>
        <taxon>Colletotrichum</taxon>
        <taxon>Colletotrichum destructivum species complex</taxon>
    </lineage>
</organism>
<accession>A0A1B7YLY2</accession>
<evidence type="ECO:0000256" key="6">
    <source>
        <dbReference type="ARBA" id="ARBA00023268"/>
    </source>
</evidence>
<dbReference type="InterPro" id="IPR011032">
    <property type="entry name" value="GroES-like_sf"/>
</dbReference>
<evidence type="ECO:0000256" key="4">
    <source>
        <dbReference type="ARBA" id="ARBA00022857"/>
    </source>
</evidence>
<dbReference type="Gene3D" id="3.40.50.150">
    <property type="entry name" value="Vaccinia Virus protein VP39"/>
    <property type="match status" value="1"/>
</dbReference>
<evidence type="ECO:0000256" key="3">
    <source>
        <dbReference type="ARBA" id="ARBA00022679"/>
    </source>
</evidence>
<dbReference type="Pfam" id="PF08242">
    <property type="entry name" value="Methyltransf_12"/>
    <property type="match status" value="1"/>
</dbReference>
<evidence type="ECO:0000313" key="13">
    <source>
        <dbReference type="EMBL" id="OBR13056.1"/>
    </source>
</evidence>
<keyword evidence="6" id="KW-0511">Multifunctional enzyme</keyword>
<evidence type="ECO:0000256" key="9">
    <source>
        <dbReference type="SAM" id="MobiDB-lite"/>
    </source>
</evidence>
<dbReference type="RefSeq" id="XP_018161573.1">
    <property type="nucleotide sequence ID" value="XM_018296757.1"/>
</dbReference>
<dbReference type="InterPro" id="IPR018201">
    <property type="entry name" value="Ketoacyl_synth_AS"/>
</dbReference>
<feature type="region of interest" description="C-terminal hotdog fold" evidence="8">
    <location>
        <begin position="1163"/>
        <end position="1317"/>
    </location>
</feature>
<keyword evidence="4" id="KW-0521">NADP</keyword>
<feature type="domain" description="PKS/mFAS DH" evidence="12">
    <location>
        <begin position="1006"/>
        <end position="1317"/>
    </location>
</feature>
<feature type="region of interest" description="Disordered" evidence="9">
    <location>
        <begin position="2542"/>
        <end position="2567"/>
    </location>
</feature>
<dbReference type="InterPro" id="IPR014031">
    <property type="entry name" value="Ketoacyl_synth_C"/>
</dbReference>
<dbReference type="InterPro" id="IPR014043">
    <property type="entry name" value="Acyl_transferase_dom"/>
</dbReference>
<dbReference type="Gene3D" id="1.10.1200.10">
    <property type="entry name" value="ACP-like"/>
    <property type="match status" value="1"/>
</dbReference>
<dbReference type="Pfam" id="PF00109">
    <property type="entry name" value="ketoacyl-synt"/>
    <property type="match status" value="1"/>
</dbReference>
<dbReference type="Gene3D" id="3.40.50.720">
    <property type="entry name" value="NAD(P)-binding Rossmann-like Domain"/>
    <property type="match status" value="2"/>
</dbReference>
<dbReference type="SMART" id="SM00826">
    <property type="entry name" value="PKS_DH"/>
    <property type="match status" value="1"/>
</dbReference>
<dbReference type="PROSITE" id="PS50075">
    <property type="entry name" value="CARRIER"/>
    <property type="match status" value="1"/>
</dbReference>
<dbReference type="InterPro" id="IPR013968">
    <property type="entry name" value="PKS_KR"/>
</dbReference>
<dbReference type="InterPro" id="IPR020843">
    <property type="entry name" value="ER"/>
</dbReference>
<dbReference type="InterPro" id="IPR049900">
    <property type="entry name" value="PKS_mFAS_DH"/>
</dbReference>
<dbReference type="GO" id="GO:0044550">
    <property type="term" value="P:secondary metabolite biosynthetic process"/>
    <property type="evidence" value="ECO:0007669"/>
    <property type="project" value="UniProtKB-ARBA"/>
</dbReference>
<dbReference type="InterPro" id="IPR036291">
    <property type="entry name" value="NAD(P)-bd_dom_sf"/>
</dbReference>
<gene>
    <name evidence="13" type="ORF">CH63R_01782</name>
</gene>
<evidence type="ECO:0000259" key="10">
    <source>
        <dbReference type="PROSITE" id="PS50075"/>
    </source>
</evidence>
<dbReference type="InterPro" id="IPR036736">
    <property type="entry name" value="ACP-like_sf"/>
</dbReference>
<dbReference type="SMART" id="SM00822">
    <property type="entry name" value="PKS_KR"/>
    <property type="match status" value="1"/>
</dbReference>
<dbReference type="CDD" id="cd05195">
    <property type="entry name" value="enoyl_red"/>
    <property type="match status" value="1"/>
</dbReference>
<dbReference type="Proteomes" id="UP000092177">
    <property type="component" value="Chromosome 2"/>
</dbReference>
<dbReference type="InterPro" id="IPR009081">
    <property type="entry name" value="PP-bd_ACP"/>
</dbReference>
<protein>
    <submittedName>
        <fullName evidence="13">Polyketide synthase</fullName>
    </submittedName>
</protein>
<dbReference type="SUPFAM" id="SSF51735">
    <property type="entry name" value="NAD(P)-binding Rossmann-fold domains"/>
    <property type="match status" value="2"/>
</dbReference>
<dbReference type="SMART" id="SM00823">
    <property type="entry name" value="PKS_PP"/>
    <property type="match status" value="1"/>
</dbReference>
<dbReference type="KEGG" id="chig:CH63R_01782"/>
<dbReference type="Pfam" id="PF16197">
    <property type="entry name" value="KAsynt_C_assoc"/>
    <property type="match status" value="1"/>
</dbReference>
<feature type="active site" description="Proton acceptor; for dehydratase activity" evidence="8">
    <location>
        <position position="1038"/>
    </location>
</feature>
<dbReference type="Gene3D" id="3.90.180.10">
    <property type="entry name" value="Medium-chain alcohol dehydrogenases, catalytic domain"/>
    <property type="match status" value="1"/>
</dbReference>
<dbReference type="Gene3D" id="3.40.47.10">
    <property type="match status" value="1"/>
</dbReference>
<dbReference type="GO" id="GO:0031177">
    <property type="term" value="F:phosphopantetheine binding"/>
    <property type="evidence" value="ECO:0007669"/>
    <property type="project" value="InterPro"/>
</dbReference>
<dbReference type="InterPro" id="IPR057326">
    <property type="entry name" value="KR_dom"/>
</dbReference>
<name>A0A1B7YLY2_COLHI</name>
<feature type="domain" description="Ketosynthase family 3 (KS3)" evidence="11">
    <location>
        <begin position="1"/>
        <end position="442"/>
    </location>
</feature>
<dbReference type="SUPFAM" id="SSF53335">
    <property type="entry name" value="S-adenosyl-L-methionine-dependent methyltransferases"/>
    <property type="match status" value="1"/>
</dbReference>
<dbReference type="EMBL" id="LTAN01000002">
    <property type="protein sequence ID" value="OBR13056.1"/>
    <property type="molecule type" value="Genomic_DNA"/>
</dbReference>
<dbReference type="InterPro" id="IPR029063">
    <property type="entry name" value="SAM-dependent_MTases_sf"/>
</dbReference>
<evidence type="ECO:0000256" key="8">
    <source>
        <dbReference type="PROSITE-ProRule" id="PRU01363"/>
    </source>
</evidence>
<dbReference type="PROSITE" id="PS00606">
    <property type="entry name" value="KS3_1"/>
    <property type="match status" value="1"/>
</dbReference>
<dbReference type="Gene3D" id="3.40.366.10">
    <property type="entry name" value="Malonyl-Coenzyme A Acyl Carrier Protein, domain 2"/>
    <property type="match status" value="1"/>
</dbReference>
<dbReference type="SMART" id="SM00829">
    <property type="entry name" value="PKS_ER"/>
    <property type="match status" value="1"/>
</dbReference>
<dbReference type="InterPro" id="IPR016036">
    <property type="entry name" value="Malonyl_transacylase_ACP-bd"/>
</dbReference>
<dbReference type="InterPro" id="IPR049552">
    <property type="entry name" value="PKS_DH_N"/>
</dbReference>
<keyword evidence="14" id="KW-1185">Reference proteome</keyword>
<dbReference type="CDD" id="cd00833">
    <property type="entry name" value="PKS"/>
    <property type="match status" value="1"/>
</dbReference>
<evidence type="ECO:0000259" key="12">
    <source>
        <dbReference type="PROSITE" id="PS52019"/>
    </source>
</evidence>
<keyword evidence="1" id="KW-0596">Phosphopantetheine</keyword>
<keyword evidence="7" id="KW-0012">Acyltransferase</keyword>
<evidence type="ECO:0000256" key="7">
    <source>
        <dbReference type="ARBA" id="ARBA00023315"/>
    </source>
</evidence>
<sequence length="2657" mass="287133">MPIAIVGMGCRFAGNVTGPERLWELLKSGQSGWSEIPESRFATSGILHPQKDKIGSVRSVLAFLRDMLPPVTNVRGGYFLGTDPGAFDASFFNLSTEVASTLDPQIRMTLEVVFEAMESAGIKLPDIQGSDTSVFAGCMVRDYHDTLARDPHTLPRYFMTGNAATMAANRVSHFYDLRGPSMTIDTGCSTTLTALHLACRSLQAGESGSAIVTGANLMLNPDVFVSMSTIGFLSPDGISYSFDHRANGYGRGDGIAAVILKRLDHAVAAGDPIRAIIRGSALNQDGKTPTITTPSQEAQERLMGACYRSCGLDPGETGFVEAHGTGTPTGDPIEVTAIANIIASASPPGSDPLLLGSVKSAIGHTEAASGLASVIKVVCALEAGLVPPNANFEELNPKLRLEEWNMQVPTTVRPWPRRGATRRASINNFGFGGANAHVILEEYRPESMAGLLASCSGMASSVAVNGHSNVNGYPQVNEHDPTVTNGMKGENGLRGEEMSSALQHTKSNGHHVGAMPAPDSADGRVFVIYGKDQASCQSRVSDLRLYLSLRDNEEQPQVLHDLAYTLSEHRTVMPWMVACRSRDVPGLQEALESGKPAAARVPSQPPRLGIVFNGQGAQWHAMGRELIHRYDVFRASIEQMGVYIREMGATWSLLDELLRDEDTSNVQNFEYSLPLCSSVQIALVDLLRSWGIEPSAVTGHSSGEVAAAYAAGALDARSAIAIPYLRGALSAETDQIIGKGGMIAVGAGRQKVQEYIDRVRSGSIVVACVNSQNSITASGDLSAVRELEDMLVCDKVFCRRLRINGAFHSHHMAPISAKYMDQLRPVLKPRRGPRDVVFSSSMTGGLLQDLDVLSTSEYWNNNMLRAVEFEASFRAMCVGARTGQGGAEGSPSPAQQIDVVVELGPHGALGGPIQDMLSLPAFEGTQISYLTGLVRNKSAIETTHSLVCELLRKGWPVNLSAVNSPGTERRARVLSDLPTYPWNHSARFWMEPRANKAWRRQVEPSHDILGRYQSTSDPFVPTWRNVLRLSEMPWLGDHVVGSKVVFPAAGYISMVSEAAYRLAGRYLPDERVQELRLRNVEFLSALHVPEAEGQEVQLTVMRRSEGLSSWAGWLDFRVSSVSANNDWLLHCQGSFKLDTVSTAAEADHHHAADPKMPLKPLTVTRRVDPADLWTALANVGIRHGPAFRKISTVESTRENSVVTFQSTDPSSPHQGGDLLHPATLDSVFQAAYTVLQGLGSALESAFIPRAIKSMSLRRQGTLGPVFEAHLRPGRVGVQSFDTGVTVFAASPAGERNVNAVLHMDGLLYQSLDLDGASAPRSDRGSLCSTVTWAPDLSFASSMRAAVVSMKHTITSSEKEAMVDLQRAVLHYVHDAVRALTDQDVDRLARHHKKHHRWMLQLLQRAAQNELGPESSKWLQVSADDKAALLDRVAAANVNGEMISRLGPRAVALMKGEVAPLELMVEGELLYRYYVGALKWDRSTGQVARLVRLLAHKNPRATILEIGGGTGGGTQAILDALGRGSGGDDGQGALFERYDFTDISQGFFEAAQKRFEPWRDLMTFRKLDIEADAVAQGFEAGSYDIVVACQCLHATKAMDRTMSNVRRLLKPGGKLVLIETTRDALDVFMAFGFLPGWWLSEEPERVNSPSLTVPFWDQVLRRNGFSGLDMELRDCEDPDFFSFSAMVSTAQGDAYAPAYPQQVVLVCTAQRFPAPWLQALQSRLATVLGYEPPIKALELGSTTTTTFHGETCIYLEELLQPDLLDLDEDGFHGLKTMVTHCDGLLWLTRGAAMESSVPEASLSHGLLRTVRHEAPSKRYIALDVSAERAPCSEETMAAICEVFAATFDAAATTTTTTTTTTTPARRDWEFCERDGIIHVPRLFSMPPLGLGPEDDAAESELKPFLLGEKRIEAEVARGRGEGQPSILFTEEASESDAARGDMSDDHVEIRPRAFGLESRGPYPRPPRGGSRPVALASDEEHVSGCAGIIIRAGKLAADHGLGIGDRVCFLIAGSRWASSMRVHCAHVARIPEHVAFSAAARLAPGYVTVHLALQDVARTSSGERVLVHGSMAVMGRAAIEYGRVRGLVVYLAAEDEAEKKKLEDELGLAGGARRSSGTVLNRSEGFIVQQIWAATGQEGVDVIVSPSRSFVEQSSECLRDFGRVIELDGRVDADTNTNMVHVGCPAATATAVNGAFYRMRLGSWLVRRPWIVSQAMQASMLLLLLGSRPCVEEISISQSARVLDDKMNPPEHGREQALLALTVGDADVVPTPQVARRPRHAALKADASYLLVGGAGGVGRSLCEWAIARGARHVVVVSRSARSDDEFLAELTGSCNVRVVKCDVSDQDQLAAARAASADMPPIRGIFQAAMVLKDAVFEQLSLDDFHAVLRPKVQGSRALLRQFPDLDFFILFSSVLGITGAPGQANYTAAGAYQDALASHARSRGVAVTTIDLSMLQSVGHVAGRRSISSRLARNGIVMLQEAEMHSILDHTLAAGGRGTDTPQVVTGIGHSSSRAAFDKGWVTDARFTALQKRESLASRHSHERAAAAAAAAASPEQSSSLREALPRDLGPQELARRILEALAKELRRMFSSADVDVSRDLTAHGVDSLVAVEIRNWLAAQTGIGLSVLDLIQAPSLTDLANCVAERIGGEQEPVV</sequence>
<dbReference type="PROSITE" id="PS52019">
    <property type="entry name" value="PKS_MFAS_DH"/>
    <property type="match status" value="1"/>
</dbReference>
<feature type="domain" description="Carrier" evidence="10">
    <location>
        <begin position="2574"/>
        <end position="2649"/>
    </location>
</feature>
<dbReference type="SMART" id="SM00825">
    <property type="entry name" value="PKS_KS"/>
    <property type="match status" value="1"/>
</dbReference>
<proteinExistence type="predicted"/>
<dbReference type="InterPro" id="IPR016035">
    <property type="entry name" value="Acyl_Trfase/lysoPLipase"/>
</dbReference>
<keyword evidence="2" id="KW-0597">Phosphoprotein</keyword>
<dbReference type="GO" id="GO:0004312">
    <property type="term" value="F:fatty acid synthase activity"/>
    <property type="evidence" value="ECO:0007669"/>
    <property type="project" value="TreeGrafter"/>
</dbReference>
<dbReference type="InterPro" id="IPR014030">
    <property type="entry name" value="Ketoacyl_synth_N"/>
</dbReference>
<dbReference type="OrthoDB" id="329835at2759"/>
<dbReference type="SUPFAM" id="SSF53901">
    <property type="entry name" value="Thiolase-like"/>
    <property type="match status" value="1"/>
</dbReference>
<dbReference type="InterPro" id="IPR032821">
    <property type="entry name" value="PKS_assoc"/>
</dbReference>
<dbReference type="InterPro" id="IPR042104">
    <property type="entry name" value="PKS_dehydratase_sf"/>
</dbReference>
<dbReference type="InterPro" id="IPR020807">
    <property type="entry name" value="PKS_DH"/>
</dbReference>
<dbReference type="PANTHER" id="PTHR43775">
    <property type="entry name" value="FATTY ACID SYNTHASE"/>
    <property type="match status" value="1"/>
</dbReference>
<dbReference type="PROSITE" id="PS52004">
    <property type="entry name" value="KS3_2"/>
    <property type="match status" value="1"/>
</dbReference>
<dbReference type="SMART" id="SM00827">
    <property type="entry name" value="PKS_AT"/>
    <property type="match status" value="1"/>
</dbReference>
<dbReference type="Gene3D" id="3.10.129.110">
    <property type="entry name" value="Polyketide synthase dehydratase"/>
    <property type="match status" value="1"/>
</dbReference>
<dbReference type="Pfam" id="PF23114">
    <property type="entry name" value="NAD-bd_HRPKS_sdrA"/>
    <property type="match status" value="1"/>
</dbReference>
<dbReference type="CDD" id="cd02440">
    <property type="entry name" value="AdoMet_MTases"/>
    <property type="match status" value="1"/>
</dbReference>
<evidence type="ECO:0000256" key="5">
    <source>
        <dbReference type="ARBA" id="ARBA00023002"/>
    </source>
</evidence>
<dbReference type="PANTHER" id="PTHR43775:SF29">
    <property type="entry name" value="ASPERFURANONE POLYKETIDE SYNTHASE AFOG-RELATED"/>
    <property type="match status" value="1"/>
</dbReference>